<organism evidence="1 2">
    <name type="scientific">Solimonas aquatica</name>
    <dbReference type="NCBI Taxonomy" id="489703"/>
    <lineage>
        <taxon>Bacteria</taxon>
        <taxon>Pseudomonadati</taxon>
        <taxon>Pseudomonadota</taxon>
        <taxon>Gammaproteobacteria</taxon>
        <taxon>Nevskiales</taxon>
        <taxon>Nevskiaceae</taxon>
        <taxon>Solimonas</taxon>
    </lineage>
</organism>
<gene>
    <name evidence="1" type="ORF">SAMN04488038_10146</name>
</gene>
<protein>
    <submittedName>
        <fullName evidence="1">Phage late control gene D protein (GPD)</fullName>
    </submittedName>
</protein>
<dbReference type="AlphaFoldDB" id="A0A1H8ZHV2"/>
<dbReference type="SUPFAM" id="SSF69279">
    <property type="entry name" value="Phage tail proteins"/>
    <property type="match status" value="1"/>
</dbReference>
<evidence type="ECO:0000313" key="2">
    <source>
        <dbReference type="Proteomes" id="UP000199233"/>
    </source>
</evidence>
<dbReference type="EMBL" id="FOFS01000001">
    <property type="protein sequence ID" value="SEP63990.1"/>
    <property type="molecule type" value="Genomic_DNA"/>
</dbReference>
<dbReference type="RefSeq" id="WP_093280536.1">
    <property type="nucleotide sequence ID" value="NZ_FOFS01000001.1"/>
</dbReference>
<evidence type="ECO:0000313" key="1">
    <source>
        <dbReference type="EMBL" id="SEP63990.1"/>
    </source>
</evidence>
<reference evidence="1 2" key="1">
    <citation type="submission" date="2016-10" db="EMBL/GenBank/DDBJ databases">
        <authorList>
            <person name="de Groot N.N."/>
        </authorList>
    </citation>
    <scope>NUCLEOTIDE SEQUENCE [LARGE SCALE GENOMIC DNA]</scope>
    <source>
        <strain evidence="1 2">DSM 25927</strain>
    </source>
</reference>
<sequence length="366" mass="40154">MADASSPLYDSTRPQFFIAGREHEELARDAQSLEIEEDGCGLKRLRLSLGAIGPQRGVPDETLLYLDGRILDYGTEIQVSMGPHAQSRTVFKGRLSSLALSATQGSVPEVRICAEDALMDFRMTRRFKTYENLRDAEIAEQLASEHGLRAAADAEGPTHALVQQWNQTDLAFLRERAQRIGAQLWIDDGTLHFSSRTQRAASAPRLTLVQGNELLALEISADLAHQRSSVHASGYDEIAKAQIDESAQASDIAGEAAGHRHGIEVLERAFGTRDSYRVNDVPFAGEQAQSWARAALQARARSFVQVRGITTGSPTMTVGATLELQRVGALFEGGDYIVTQLRHQYDTSSGFRTQFCAERCYLGNAT</sequence>
<dbReference type="Pfam" id="PF05954">
    <property type="entry name" value="Phage_GPD"/>
    <property type="match status" value="1"/>
</dbReference>
<dbReference type="Gene3D" id="4.10.220.110">
    <property type="match status" value="1"/>
</dbReference>
<dbReference type="STRING" id="489703.SAMN04488038_10146"/>
<dbReference type="Gene3D" id="3.55.50.10">
    <property type="entry name" value="Baseplate protein-like domains"/>
    <property type="match status" value="1"/>
</dbReference>
<dbReference type="OrthoDB" id="4070623at2"/>
<dbReference type="Gene3D" id="2.30.110.50">
    <property type="match status" value="1"/>
</dbReference>
<accession>A0A1H8ZHV2</accession>
<name>A0A1H8ZHV2_9GAMM</name>
<proteinExistence type="predicted"/>
<dbReference type="Proteomes" id="UP000199233">
    <property type="component" value="Unassembled WGS sequence"/>
</dbReference>
<keyword evidence="2" id="KW-1185">Reference proteome</keyword>